<proteinExistence type="predicted"/>
<sequence length="140" mass="14554">MKKLFVSAIVLLGGIVVCNASNLEVNSIVTFKESSFLVQNNYILVIVVKTKTGSLIEINGYECALRYIEQAGGEIVGTKNVPSSGPTPLRCADLPGSDGTYPGYTEPGSGGGGSGGGTSGGGGKLIDFEVYDPNKDYIIR</sequence>
<evidence type="ECO:0000313" key="3">
    <source>
        <dbReference type="EMBL" id="EHO10946.1"/>
    </source>
</evidence>
<accession>A0AAV3F280</accession>
<feature type="signal peptide" evidence="2">
    <location>
        <begin position="1"/>
        <end position="20"/>
    </location>
</feature>
<dbReference type="RefSeq" id="WP_006263772.1">
    <property type="nucleotide sequence ID" value="NZ_JH590837.1"/>
</dbReference>
<reference evidence="3 4" key="1">
    <citation type="submission" date="2011-11" db="EMBL/GenBank/DDBJ databases">
        <title>The Genome Sequence of Myroides odoratimimus CIP 101113.</title>
        <authorList>
            <person name="Earl A."/>
            <person name="Ward D."/>
            <person name="Feldgarden M."/>
            <person name="Gevers D."/>
            <person name="Huys G."/>
            <person name="Young S.K."/>
            <person name="Zeng Q."/>
            <person name="Gargeya S."/>
            <person name="Fitzgerald M."/>
            <person name="Haas B."/>
            <person name="Abouelleil A."/>
            <person name="Alvarado L."/>
            <person name="Arachchi H.M."/>
            <person name="Berlin A."/>
            <person name="Brown A."/>
            <person name="Chapman S.B."/>
            <person name="Chen Z."/>
            <person name="Dunbar C."/>
            <person name="Freedman E."/>
            <person name="Gearin G."/>
            <person name="Goldberg J."/>
            <person name="Griggs A."/>
            <person name="Gujja S."/>
            <person name="Heiman D."/>
            <person name="Howarth C."/>
            <person name="Larson L."/>
            <person name="Lui A."/>
            <person name="MacDonald P.J.P."/>
            <person name="Montmayeur A."/>
            <person name="Murphy C."/>
            <person name="Neiman D."/>
            <person name="Pearson M."/>
            <person name="Priest M."/>
            <person name="Roberts A."/>
            <person name="Saif S."/>
            <person name="Shea T."/>
            <person name="Shenoy N."/>
            <person name="Sisk P."/>
            <person name="Stolte C."/>
            <person name="Sykes S."/>
            <person name="Wortman J."/>
            <person name="Nusbaum C."/>
            <person name="Birren B."/>
        </authorList>
    </citation>
    <scope>NUCLEOTIDE SEQUENCE [LARGE SCALE GENOMIC DNA]</scope>
    <source>
        <strain evidence="3 4">CIP 101113</strain>
    </source>
</reference>
<keyword evidence="2" id="KW-0732">Signal</keyword>
<dbReference type="AlphaFoldDB" id="A0AAV3F280"/>
<comment type="caution">
    <text evidence="3">The sequence shown here is derived from an EMBL/GenBank/DDBJ whole genome shotgun (WGS) entry which is preliminary data.</text>
</comment>
<evidence type="ECO:0000256" key="2">
    <source>
        <dbReference type="SAM" id="SignalP"/>
    </source>
</evidence>
<protein>
    <submittedName>
        <fullName evidence="3">Uncharacterized protein</fullName>
    </submittedName>
</protein>
<evidence type="ECO:0000313" key="4">
    <source>
        <dbReference type="Proteomes" id="UP000004834"/>
    </source>
</evidence>
<gene>
    <name evidence="3" type="ORF">HMPREF9715_02164</name>
</gene>
<name>A0AAV3F280_9FLAO</name>
<dbReference type="Proteomes" id="UP000004834">
    <property type="component" value="Unassembled WGS sequence"/>
</dbReference>
<dbReference type="EMBL" id="AGEE01000024">
    <property type="protein sequence ID" value="EHO10946.1"/>
    <property type="molecule type" value="Genomic_DNA"/>
</dbReference>
<feature type="chain" id="PRO_5043506332" evidence="2">
    <location>
        <begin position="21"/>
        <end position="140"/>
    </location>
</feature>
<feature type="region of interest" description="Disordered" evidence="1">
    <location>
        <begin position="96"/>
        <end position="120"/>
    </location>
</feature>
<feature type="compositionally biased region" description="Gly residues" evidence="1">
    <location>
        <begin position="108"/>
        <end position="120"/>
    </location>
</feature>
<organism evidence="3 4">
    <name type="scientific">Myroides odoratimimus CIP 101113</name>
    <dbReference type="NCBI Taxonomy" id="883154"/>
    <lineage>
        <taxon>Bacteria</taxon>
        <taxon>Pseudomonadati</taxon>
        <taxon>Bacteroidota</taxon>
        <taxon>Flavobacteriia</taxon>
        <taxon>Flavobacteriales</taxon>
        <taxon>Flavobacteriaceae</taxon>
        <taxon>Myroides</taxon>
    </lineage>
</organism>
<evidence type="ECO:0000256" key="1">
    <source>
        <dbReference type="SAM" id="MobiDB-lite"/>
    </source>
</evidence>